<keyword evidence="7 13" id="KW-0862">Zinc</keyword>
<evidence type="ECO:0000256" key="9">
    <source>
        <dbReference type="ARBA" id="ARBA00023163"/>
    </source>
</evidence>
<dbReference type="AlphaFoldDB" id="A0A8H7ZWR5"/>
<dbReference type="Gene3D" id="3.40.50.410">
    <property type="entry name" value="von Willebrand factor, type A domain"/>
    <property type="match status" value="1"/>
</dbReference>
<evidence type="ECO:0000256" key="14">
    <source>
        <dbReference type="SAM" id="MobiDB-lite"/>
    </source>
</evidence>
<dbReference type="EMBL" id="JAEFCI010004884">
    <property type="protein sequence ID" value="KAG5460662.1"/>
    <property type="molecule type" value="Genomic_DNA"/>
</dbReference>
<keyword evidence="9 13" id="KW-0804">Transcription</keyword>
<comment type="subunit">
    <text evidence="13">Component of the 7-subunit TFIIH core complex composed of XPB/SSL2, XPD/RAD3, SSL1, TFB1, TFB2, TFB4 and TFB5, which is active in NER. The core complex associates with the 3-subunit CTD-kinase module TFIIK composed of CCL1, KIN28 and TFB3 to form the 10-subunit holoenzyme (holo-TFIIH) active in transcription.</text>
</comment>
<dbReference type="GO" id="GO:0006289">
    <property type="term" value="P:nucleotide-excision repair"/>
    <property type="evidence" value="ECO:0007669"/>
    <property type="project" value="UniProtKB-UniRule"/>
</dbReference>
<dbReference type="GO" id="GO:0000439">
    <property type="term" value="C:transcription factor TFIIH core complex"/>
    <property type="evidence" value="ECO:0007669"/>
    <property type="project" value="UniProtKB-UniRule"/>
</dbReference>
<keyword evidence="10 13" id="KW-0234">DNA repair</keyword>
<evidence type="ECO:0000256" key="13">
    <source>
        <dbReference type="RuleBase" id="RU368090"/>
    </source>
</evidence>
<keyword evidence="8 13" id="KW-0805">Transcription regulation</keyword>
<dbReference type="InterPro" id="IPR036465">
    <property type="entry name" value="vWFA_dom_sf"/>
</dbReference>
<comment type="similarity">
    <text evidence="2 13">Belongs to the TFB4 family.</text>
</comment>
<evidence type="ECO:0000256" key="6">
    <source>
        <dbReference type="ARBA" id="ARBA00022771"/>
    </source>
</evidence>
<keyword evidence="11 13" id="KW-0539">Nucleus</keyword>
<dbReference type="GO" id="GO:0005675">
    <property type="term" value="C:transcription factor TFIIH holo complex"/>
    <property type="evidence" value="ECO:0007669"/>
    <property type="project" value="UniProtKB-UniRule"/>
</dbReference>
<evidence type="ECO:0000313" key="15">
    <source>
        <dbReference type="EMBL" id="KAG5460662.1"/>
    </source>
</evidence>
<dbReference type="GO" id="GO:0008270">
    <property type="term" value="F:zinc ion binding"/>
    <property type="evidence" value="ECO:0007669"/>
    <property type="project" value="UniProtKB-KW"/>
</dbReference>
<evidence type="ECO:0000256" key="2">
    <source>
        <dbReference type="ARBA" id="ARBA00005273"/>
    </source>
</evidence>
<evidence type="ECO:0000256" key="11">
    <source>
        <dbReference type="ARBA" id="ARBA00023242"/>
    </source>
</evidence>
<dbReference type="Pfam" id="PF03850">
    <property type="entry name" value="Tfb4"/>
    <property type="match status" value="1"/>
</dbReference>
<organism evidence="15 16">
    <name type="scientific">Olpidium bornovanus</name>
    <dbReference type="NCBI Taxonomy" id="278681"/>
    <lineage>
        <taxon>Eukaryota</taxon>
        <taxon>Fungi</taxon>
        <taxon>Fungi incertae sedis</taxon>
        <taxon>Olpidiomycota</taxon>
        <taxon>Olpidiomycotina</taxon>
        <taxon>Olpidiomycetes</taxon>
        <taxon>Olpidiales</taxon>
        <taxon>Olpidiaceae</taxon>
        <taxon>Olpidium</taxon>
    </lineage>
</organism>
<dbReference type="OrthoDB" id="17307at2759"/>
<accession>A0A8H7ZWR5</accession>
<proteinExistence type="inferred from homology"/>
<evidence type="ECO:0000256" key="10">
    <source>
        <dbReference type="ARBA" id="ARBA00023204"/>
    </source>
</evidence>
<dbReference type="PANTHER" id="PTHR12831">
    <property type="entry name" value="TRANSCRIPTION INITIATION FACTOR IIH TFIIH , POLYPEPTIDE 3-RELATED"/>
    <property type="match status" value="1"/>
</dbReference>
<protein>
    <recommendedName>
        <fullName evidence="3 13">General transcription and DNA repair factor IIH subunit TFB4</fullName>
        <shortName evidence="13">TFIIH subunit TFB4</shortName>
    </recommendedName>
    <alternativeName>
        <fullName evidence="12 13">RNA polymerase II transcription factor B subunit 4</fullName>
    </alternativeName>
</protein>
<evidence type="ECO:0000313" key="16">
    <source>
        <dbReference type="Proteomes" id="UP000673691"/>
    </source>
</evidence>
<gene>
    <name evidence="15" type="ORF">BJ554DRAFT_7258</name>
</gene>
<keyword evidence="5 13" id="KW-0227">DNA damage</keyword>
<evidence type="ECO:0000256" key="3">
    <source>
        <dbReference type="ARBA" id="ARBA00021280"/>
    </source>
</evidence>
<evidence type="ECO:0000256" key="12">
    <source>
        <dbReference type="ARBA" id="ARBA00033341"/>
    </source>
</evidence>
<evidence type="ECO:0000256" key="7">
    <source>
        <dbReference type="ARBA" id="ARBA00022833"/>
    </source>
</evidence>
<comment type="caution">
    <text evidence="15">The sequence shown here is derived from an EMBL/GenBank/DDBJ whole genome shotgun (WGS) entry which is preliminary data.</text>
</comment>
<evidence type="ECO:0000256" key="4">
    <source>
        <dbReference type="ARBA" id="ARBA00022723"/>
    </source>
</evidence>
<name>A0A8H7ZWR5_9FUNG</name>
<comment type="subcellular location">
    <subcellularLocation>
        <location evidence="1 13">Nucleus</location>
    </subcellularLocation>
</comment>
<sequence length="181" mass="19849">DSSLLVFVLDTNPFVWDKARSKGLRDDGGDALSLEEAVKHVLVFLNAYLALTHDNRLAVVASHVGKRAAFSRLTCQVFFPKKKKTTSAFLYPFPTTTARGSRAYPGRAADAARESQRPASEYQNFKLVDDQVVARLRKLFEDVEAPLSHSDKSREAPGLAGPAMPFPASLFLTARGPTLRG</sequence>
<dbReference type="InterPro" id="IPR004600">
    <property type="entry name" value="TFIIH_Tfb4/GTF2H3"/>
</dbReference>
<evidence type="ECO:0000256" key="1">
    <source>
        <dbReference type="ARBA" id="ARBA00004123"/>
    </source>
</evidence>
<feature type="non-terminal residue" evidence="15">
    <location>
        <position position="1"/>
    </location>
</feature>
<dbReference type="PANTHER" id="PTHR12831:SF0">
    <property type="entry name" value="GENERAL TRANSCRIPTION FACTOR IIH SUBUNIT 3"/>
    <property type="match status" value="1"/>
</dbReference>
<dbReference type="Proteomes" id="UP000673691">
    <property type="component" value="Unassembled WGS sequence"/>
</dbReference>
<comment type="function">
    <text evidence="13">Component of the general transcription and DNA repair factor IIH (TFIIH) core complex, which is involved in general and transcription-coupled nucleotide excision repair (NER) of damaged DNA and, when complexed to TFIIK, in RNA transcription by RNA polymerase II. In NER, TFIIH acts by opening DNA around the lesion to allow the excision of the damaged oligonucleotide and its replacement by a new DNA fragment. In transcription, TFIIH has an essential role in transcription initiation. When the pre-initiation complex (PIC) has been established, TFIIH is required for promoter opening and promoter escape. Phosphorylation of the C-terminal tail (CTD) of the largest subunit of RNA polymerase II by the kinase module TFIIK controls the initiation of transcription.</text>
</comment>
<reference evidence="15 16" key="1">
    <citation type="journal article" name="Sci. Rep.">
        <title>Genome-scale phylogenetic analyses confirm Olpidium as the closest living zoosporic fungus to the non-flagellated, terrestrial fungi.</title>
        <authorList>
            <person name="Chang Y."/>
            <person name="Rochon D."/>
            <person name="Sekimoto S."/>
            <person name="Wang Y."/>
            <person name="Chovatia M."/>
            <person name="Sandor L."/>
            <person name="Salamov A."/>
            <person name="Grigoriev I.V."/>
            <person name="Stajich J.E."/>
            <person name="Spatafora J.W."/>
        </authorList>
    </citation>
    <scope>NUCLEOTIDE SEQUENCE [LARGE SCALE GENOMIC DNA]</scope>
    <source>
        <strain evidence="15">S191</strain>
    </source>
</reference>
<dbReference type="GO" id="GO:0006355">
    <property type="term" value="P:regulation of DNA-templated transcription"/>
    <property type="evidence" value="ECO:0007669"/>
    <property type="project" value="InterPro"/>
</dbReference>
<feature type="region of interest" description="Disordered" evidence="14">
    <location>
        <begin position="147"/>
        <end position="166"/>
    </location>
</feature>
<keyword evidence="6 13" id="KW-0863">Zinc-finger</keyword>
<keyword evidence="16" id="KW-1185">Reference proteome</keyword>
<evidence type="ECO:0000256" key="8">
    <source>
        <dbReference type="ARBA" id="ARBA00023015"/>
    </source>
</evidence>
<keyword evidence="4 13" id="KW-0479">Metal-binding</keyword>
<evidence type="ECO:0000256" key="5">
    <source>
        <dbReference type="ARBA" id="ARBA00022763"/>
    </source>
</evidence>